<evidence type="ECO:0000256" key="4">
    <source>
        <dbReference type="RuleBase" id="RU003719"/>
    </source>
</evidence>
<keyword evidence="8" id="KW-1185">Reference proteome</keyword>
<dbReference type="OrthoDB" id="117809at2"/>
<evidence type="ECO:0000259" key="6">
    <source>
        <dbReference type="Pfam" id="PF02826"/>
    </source>
</evidence>
<proteinExistence type="inferred from homology"/>
<dbReference type="InterPro" id="IPR036291">
    <property type="entry name" value="NAD(P)-bd_dom_sf"/>
</dbReference>
<dbReference type="InterPro" id="IPR050857">
    <property type="entry name" value="D-2-hydroxyacid_DH"/>
</dbReference>
<comment type="similarity">
    <text evidence="1 4">Belongs to the D-isomer specific 2-hydroxyacid dehydrogenase family.</text>
</comment>
<dbReference type="InterPro" id="IPR006139">
    <property type="entry name" value="D-isomer_2_OHA_DH_cat_dom"/>
</dbReference>
<dbReference type="CDD" id="cd12167">
    <property type="entry name" value="2-Hacid_dh_8"/>
    <property type="match status" value="1"/>
</dbReference>
<feature type="domain" description="D-isomer specific 2-hydroxyacid dehydrogenase catalytic" evidence="5">
    <location>
        <begin position="22"/>
        <end position="318"/>
    </location>
</feature>
<evidence type="ECO:0000256" key="3">
    <source>
        <dbReference type="ARBA" id="ARBA00023027"/>
    </source>
</evidence>
<dbReference type="EMBL" id="FQXE01000004">
    <property type="protein sequence ID" value="SHH73948.1"/>
    <property type="molecule type" value="Genomic_DNA"/>
</dbReference>
<dbReference type="PANTHER" id="PTHR42789">
    <property type="entry name" value="D-ISOMER SPECIFIC 2-HYDROXYACID DEHYDROGENASE FAMILY PROTEIN (AFU_ORTHOLOGUE AFUA_6G10090)"/>
    <property type="match status" value="1"/>
</dbReference>
<keyword evidence="3" id="KW-0520">NAD</keyword>
<dbReference type="AlphaFoldDB" id="A0A1M5VFM3"/>
<dbReference type="Gene3D" id="3.40.50.720">
    <property type="entry name" value="NAD(P)-binding Rossmann-like Domain"/>
    <property type="match status" value="2"/>
</dbReference>
<dbReference type="PROSITE" id="PS00671">
    <property type="entry name" value="D_2_HYDROXYACID_DH_3"/>
    <property type="match status" value="1"/>
</dbReference>
<evidence type="ECO:0000313" key="8">
    <source>
        <dbReference type="Proteomes" id="UP000184226"/>
    </source>
</evidence>
<name>A0A1M5VFM3_9BURK</name>
<sequence length="343" mass="36400">MASIFLTHSQQSCANYYGARALERLEALGDVIRNESAAELSEQELIAAARDCDIIVSFRVPAITAAVFEQLPRLAAVCRVAVDVRNIDIDAASRHGVLVTRASAGFGASVAEWVIGAMIDLSRNISVTAAAYWAGRPAPVRMGGELRGSTLGVIGYGTIGQYLCRLGRAFGMTIQVCDPYAEIHEGGIVQVSFEDLLATSDHVVCLAPATPETAKLINGRALKKMKPSAFFINASRGELVDEDDLLRALDEETIAGCALDVGSDGDQKPSPMVARHHRVIASPHIAGLTPQAVEHQAMDSVAQVQAILTGQMPAGAINAQHARRLALLWAETRKAGSPASRAP</sequence>
<dbReference type="Proteomes" id="UP000184226">
    <property type="component" value="Unassembled WGS sequence"/>
</dbReference>
<dbReference type="PANTHER" id="PTHR42789:SF1">
    <property type="entry name" value="D-ISOMER SPECIFIC 2-HYDROXYACID DEHYDROGENASE FAMILY PROTEIN (AFU_ORTHOLOGUE AFUA_6G10090)"/>
    <property type="match status" value="1"/>
</dbReference>
<gene>
    <name evidence="7" type="ORF">SAMN04488135_104363</name>
</gene>
<evidence type="ECO:0000259" key="5">
    <source>
        <dbReference type="Pfam" id="PF00389"/>
    </source>
</evidence>
<dbReference type="InterPro" id="IPR029753">
    <property type="entry name" value="D-isomer_DH_CS"/>
</dbReference>
<dbReference type="SUPFAM" id="SSF52283">
    <property type="entry name" value="Formate/glycerate dehydrogenase catalytic domain-like"/>
    <property type="match status" value="1"/>
</dbReference>
<dbReference type="GO" id="GO:0016616">
    <property type="term" value="F:oxidoreductase activity, acting on the CH-OH group of donors, NAD or NADP as acceptor"/>
    <property type="evidence" value="ECO:0007669"/>
    <property type="project" value="InterPro"/>
</dbReference>
<accession>A0A1M5VFM3</accession>
<dbReference type="GO" id="GO:0051287">
    <property type="term" value="F:NAD binding"/>
    <property type="evidence" value="ECO:0007669"/>
    <property type="project" value="InterPro"/>
</dbReference>
<dbReference type="InterPro" id="IPR006140">
    <property type="entry name" value="D-isomer_DH_NAD-bd"/>
</dbReference>
<evidence type="ECO:0000256" key="2">
    <source>
        <dbReference type="ARBA" id="ARBA00023002"/>
    </source>
</evidence>
<feature type="domain" description="D-isomer specific 2-hydroxyacid dehydrogenase NAD-binding" evidence="6">
    <location>
        <begin position="116"/>
        <end position="286"/>
    </location>
</feature>
<evidence type="ECO:0000313" key="7">
    <source>
        <dbReference type="EMBL" id="SHH73948.1"/>
    </source>
</evidence>
<dbReference type="Pfam" id="PF02826">
    <property type="entry name" value="2-Hacid_dh_C"/>
    <property type="match status" value="1"/>
</dbReference>
<dbReference type="RefSeq" id="WP_073103018.1">
    <property type="nucleotide sequence ID" value="NZ_FQXE01000004.1"/>
</dbReference>
<dbReference type="Pfam" id="PF00389">
    <property type="entry name" value="2-Hacid_dh"/>
    <property type="match status" value="1"/>
</dbReference>
<dbReference type="STRING" id="658167.SAMN04488135_104363"/>
<keyword evidence="2 4" id="KW-0560">Oxidoreductase</keyword>
<protein>
    <submittedName>
        <fullName evidence="7">D-3-phosphoglycerate dehydrogenase</fullName>
    </submittedName>
</protein>
<evidence type="ECO:0000256" key="1">
    <source>
        <dbReference type="ARBA" id="ARBA00005854"/>
    </source>
</evidence>
<reference evidence="7 8" key="1">
    <citation type="submission" date="2016-11" db="EMBL/GenBank/DDBJ databases">
        <authorList>
            <person name="Jaros S."/>
            <person name="Januszkiewicz K."/>
            <person name="Wedrychowicz H."/>
        </authorList>
    </citation>
    <scope>NUCLEOTIDE SEQUENCE [LARGE SCALE GENOMIC DNA]</scope>
    <source>
        <strain evidence="7 8">CGMCC 1.10190</strain>
    </source>
</reference>
<dbReference type="SUPFAM" id="SSF51735">
    <property type="entry name" value="NAD(P)-binding Rossmann-fold domains"/>
    <property type="match status" value="1"/>
</dbReference>
<organism evidence="7 8">
    <name type="scientific">Pollutimonas bauzanensis</name>
    <dbReference type="NCBI Taxonomy" id="658167"/>
    <lineage>
        <taxon>Bacteria</taxon>
        <taxon>Pseudomonadati</taxon>
        <taxon>Pseudomonadota</taxon>
        <taxon>Betaproteobacteria</taxon>
        <taxon>Burkholderiales</taxon>
        <taxon>Alcaligenaceae</taxon>
        <taxon>Pollutimonas</taxon>
    </lineage>
</organism>